<dbReference type="InterPro" id="IPR050695">
    <property type="entry name" value="N-acetylmuramoyl_amidase_3"/>
</dbReference>
<feature type="chain" id="PRO_5029002217" description="N-acetylmuramoyl-L-alanine amidase" evidence="5">
    <location>
        <begin position="23"/>
        <end position="484"/>
    </location>
</feature>
<gene>
    <name evidence="7" type="primary">amiA</name>
    <name evidence="7" type="ORF">CINF_0751</name>
</gene>
<accession>A0A7H9CH22</accession>
<dbReference type="SUPFAM" id="SSF53187">
    <property type="entry name" value="Zn-dependent exopeptidases"/>
    <property type="match status" value="1"/>
</dbReference>
<reference evidence="7 8" key="1">
    <citation type="submission" date="2020-02" db="EMBL/GenBank/DDBJ databases">
        <title>Complete genome sequence of the novel Campylobacter species Candidatus Campylobacter infans.</title>
        <authorList>
            <person name="Duim B."/>
            <person name="Zomer A."/>
            <person name="van der Graaf L."/>
            <person name="Wagenaar J."/>
        </authorList>
    </citation>
    <scope>NUCLEOTIDE SEQUENCE [LARGE SCALE GENOMIC DNA]</scope>
    <source>
        <strain evidence="7 8">19S00001</strain>
    </source>
</reference>
<dbReference type="GO" id="GO:0030288">
    <property type="term" value="C:outer membrane-bounded periplasmic space"/>
    <property type="evidence" value="ECO:0007669"/>
    <property type="project" value="TreeGrafter"/>
</dbReference>
<evidence type="ECO:0000256" key="3">
    <source>
        <dbReference type="ARBA" id="ARBA00022801"/>
    </source>
</evidence>
<name>A0A7H9CH22_9BACT</name>
<keyword evidence="5" id="KW-0732">Signal</keyword>
<proteinExistence type="predicted"/>
<keyword evidence="8" id="KW-1185">Reference proteome</keyword>
<dbReference type="PANTHER" id="PTHR30404">
    <property type="entry name" value="N-ACETYLMURAMOYL-L-ALANINE AMIDASE"/>
    <property type="match status" value="1"/>
</dbReference>
<keyword evidence="4" id="KW-0175">Coiled coil</keyword>
<keyword evidence="3 7" id="KW-0378">Hydrolase</keyword>
<dbReference type="RefSeq" id="WP_179975933.1">
    <property type="nucleotide sequence ID" value="NZ_CP049075.1"/>
</dbReference>
<sequence length="484" mass="54812">MLRYFLAFALFLALISNLNANAFEAFDKNFANASRVGKIKIYNDLKGVYIKSVMNGKDTDKNKALIRLIKASKALSLDYSNYEKELNQKKPKAQTQSKIKNNEKSVFTNTKTQSKQKINIISISSNENELKFKLSAPLNKNNIKSFELKDNKSYRKIYDINAFLNIKIPNFNQKISPSLRIAQQSQNKVRVVFQAEKKINISFNLKQNELIFKNEEKINKAKQAEQKNINEEDENLTKYENLANNQNQQNAPNKQERAKKIIVIDPGHGGKDGGALSNDKKLKEKDIVLNISKKLASILKNRGYKVYYTRSSDKFVNLRTRTSFANEKNANLFISIHANAVANEKNAKITSGIETFFLSPTRSKRSMDAANLENKADTDEMNYFSKISFLNFLNREKIISSNKLAIDLQSGMLKSVKTNYKINDGGVREAPFWVLVGALMPAALIEVGYISHPKESKLIANDKYQQALAKGIADGIDAYFAKNP</sequence>
<feature type="signal peptide" evidence="5">
    <location>
        <begin position="1"/>
        <end position="22"/>
    </location>
</feature>
<dbReference type="SMART" id="SM00646">
    <property type="entry name" value="Ami_3"/>
    <property type="match status" value="1"/>
</dbReference>
<dbReference type="GO" id="GO:0008745">
    <property type="term" value="F:N-acetylmuramoyl-L-alanine amidase activity"/>
    <property type="evidence" value="ECO:0007669"/>
    <property type="project" value="UniProtKB-EC"/>
</dbReference>
<dbReference type="InterPro" id="IPR002508">
    <property type="entry name" value="MurNAc-LAA_cat"/>
</dbReference>
<dbReference type="CDD" id="cd02696">
    <property type="entry name" value="MurNAc-LAA"/>
    <property type="match status" value="1"/>
</dbReference>
<feature type="domain" description="MurNAc-LAA" evidence="6">
    <location>
        <begin position="322"/>
        <end position="477"/>
    </location>
</feature>
<dbReference type="AlphaFoldDB" id="A0A7H9CH22"/>
<evidence type="ECO:0000313" key="8">
    <source>
        <dbReference type="Proteomes" id="UP000509414"/>
    </source>
</evidence>
<evidence type="ECO:0000256" key="2">
    <source>
        <dbReference type="ARBA" id="ARBA00011901"/>
    </source>
</evidence>
<evidence type="ECO:0000256" key="1">
    <source>
        <dbReference type="ARBA" id="ARBA00001561"/>
    </source>
</evidence>
<dbReference type="FunFam" id="3.40.630.40:FF:000005">
    <property type="entry name" value="N-acetylmuramoyl-L-alanine amidase (AmiA)"/>
    <property type="match status" value="1"/>
</dbReference>
<organism evidence="7 8">
    <name type="scientific">Candidatus Campylobacter infans</name>
    <dbReference type="NCBI Taxonomy" id="2561898"/>
    <lineage>
        <taxon>Bacteria</taxon>
        <taxon>Pseudomonadati</taxon>
        <taxon>Campylobacterota</taxon>
        <taxon>Epsilonproteobacteria</taxon>
        <taxon>Campylobacterales</taxon>
        <taxon>Campylobacteraceae</taxon>
        <taxon>Campylobacter</taxon>
    </lineage>
</organism>
<dbReference type="Gene3D" id="3.40.630.40">
    <property type="entry name" value="Zn-dependent exopeptidases"/>
    <property type="match status" value="1"/>
</dbReference>
<comment type="catalytic activity">
    <reaction evidence="1">
        <text>Hydrolyzes the link between N-acetylmuramoyl residues and L-amino acid residues in certain cell-wall glycopeptides.</text>
        <dbReference type="EC" id="3.5.1.28"/>
    </reaction>
</comment>
<dbReference type="Pfam" id="PF01520">
    <property type="entry name" value="Amidase_3"/>
    <property type="match status" value="1"/>
</dbReference>
<evidence type="ECO:0000259" key="6">
    <source>
        <dbReference type="SMART" id="SM00646"/>
    </source>
</evidence>
<dbReference type="PANTHER" id="PTHR30404:SF0">
    <property type="entry name" value="N-ACETYLMURAMOYL-L-ALANINE AMIDASE AMIC"/>
    <property type="match status" value="1"/>
</dbReference>
<evidence type="ECO:0000256" key="4">
    <source>
        <dbReference type="SAM" id="Coils"/>
    </source>
</evidence>
<dbReference type="Proteomes" id="UP000509414">
    <property type="component" value="Chromosome"/>
</dbReference>
<dbReference type="GO" id="GO:0009253">
    <property type="term" value="P:peptidoglycan catabolic process"/>
    <property type="evidence" value="ECO:0007669"/>
    <property type="project" value="InterPro"/>
</dbReference>
<evidence type="ECO:0000313" key="7">
    <source>
        <dbReference type="EMBL" id="QLI05272.1"/>
    </source>
</evidence>
<dbReference type="KEGG" id="cinf:CINF_0751"/>
<protein>
    <recommendedName>
        <fullName evidence="2">N-acetylmuramoyl-L-alanine amidase</fullName>
        <ecNumber evidence="2">3.5.1.28</ecNumber>
    </recommendedName>
</protein>
<feature type="coiled-coil region" evidence="4">
    <location>
        <begin position="214"/>
        <end position="249"/>
    </location>
</feature>
<dbReference type="EMBL" id="CP049075">
    <property type="protein sequence ID" value="QLI05272.1"/>
    <property type="molecule type" value="Genomic_DNA"/>
</dbReference>
<evidence type="ECO:0000256" key="5">
    <source>
        <dbReference type="SAM" id="SignalP"/>
    </source>
</evidence>
<dbReference type="EC" id="3.5.1.28" evidence="2"/>